<dbReference type="AlphaFoldDB" id="A0A4S4LFY3"/>
<feature type="region of interest" description="Disordered" evidence="1">
    <location>
        <begin position="1"/>
        <end position="30"/>
    </location>
</feature>
<dbReference type="EMBL" id="SGPK01000031">
    <property type="protein sequence ID" value="THH10617.1"/>
    <property type="molecule type" value="Genomic_DNA"/>
</dbReference>
<comment type="caution">
    <text evidence="2">The sequence shown here is derived from an EMBL/GenBank/DDBJ whole genome shotgun (WGS) entry which is preliminary data.</text>
</comment>
<name>A0A4S4LFY3_9AGAM</name>
<proteinExistence type="predicted"/>
<dbReference type="SUPFAM" id="SSF52047">
    <property type="entry name" value="RNI-like"/>
    <property type="match status" value="1"/>
</dbReference>
<dbReference type="InterPro" id="IPR032675">
    <property type="entry name" value="LRR_dom_sf"/>
</dbReference>
<sequence length="573" mass="64629">MLATRAKQPAAASPGTRDASTTVPRTRARRPLRAVETNVASYDRKDPFAAFNALRKLLASLPSMIGGCRFKMSEEEQKLSMHLLTIADDCRAFHWVIAFTSYLDVRDLLALALSCKRMHDVIFPRHYEYRVIRCKISNIAIWSHLAGNRALAANVRHLEILDERSTESILIPSDVLITDTELESSDDELVMHDKQGQLFMSALSKMASLGVFVWSCNHSLISLHSIWPTLLKCHSLKSVEINDNLVFGPVNEEHSTNSTKRKPILPKLSSVLVRSFKKGFGHNKNPELTRVSEMLHHCPNLEELDIHYNAEMGFVKPQADDFSLYERWPNLRTLTLTHLTCALDGFEAASSFLLAHPNIEVPHLDVGPRANLAALTLTSGFLPRLRELKCSKELACMIMTCPSGASAPRPLETIKGVSLTGQQRDHEFLDGLRRYTIKRIELAGYSELEDIRKLVDCVPNAAWLDIGKKSSAETHKGPVAISSVVDWANLLTHLPDLSVFHGVRFFYEVSDGLSMSDRSRIKKNDEVASVIAWKCPNLRRLDHWDEHADKVIVLLKEPKDGEKIKWEIRRIKL</sequence>
<dbReference type="OrthoDB" id="3270296at2759"/>
<dbReference type="Proteomes" id="UP000308199">
    <property type="component" value="Unassembled WGS sequence"/>
</dbReference>
<accession>A0A4S4LFY3</accession>
<organism evidence="2 3">
    <name type="scientific">Phellinidium pouzarii</name>
    <dbReference type="NCBI Taxonomy" id="167371"/>
    <lineage>
        <taxon>Eukaryota</taxon>
        <taxon>Fungi</taxon>
        <taxon>Dikarya</taxon>
        <taxon>Basidiomycota</taxon>
        <taxon>Agaricomycotina</taxon>
        <taxon>Agaricomycetes</taxon>
        <taxon>Hymenochaetales</taxon>
        <taxon>Hymenochaetaceae</taxon>
        <taxon>Phellinidium</taxon>
    </lineage>
</organism>
<evidence type="ECO:0000313" key="3">
    <source>
        <dbReference type="Proteomes" id="UP000308199"/>
    </source>
</evidence>
<evidence type="ECO:0000256" key="1">
    <source>
        <dbReference type="SAM" id="MobiDB-lite"/>
    </source>
</evidence>
<dbReference type="CDD" id="cd09917">
    <property type="entry name" value="F-box_SF"/>
    <property type="match status" value="1"/>
</dbReference>
<evidence type="ECO:0008006" key="4">
    <source>
        <dbReference type="Google" id="ProtNLM"/>
    </source>
</evidence>
<reference evidence="2 3" key="1">
    <citation type="submission" date="2019-02" db="EMBL/GenBank/DDBJ databases">
        <title>Genome sequencing of the rare red list fungi Phellinidium pouzarii.</title>
        <authorList>
            <person name="Buettner E."/>
            <person name="Kellner H."/>
        </authorList>
    </citation>
    <scope>NUCLEOTIDE SEQUENCE [LARGE SCALE GENOMIC DNA]</scope>
    <source>
        <strain evidence="2 3">DSM 108285</strain>
    </source>
</reference>
<keyword evidence="3" id="KW-1185">Reference proteome</keyword>
<protein>
    <recommendedName>
        <fullName evidence="4">F-box domain-containing protein</fullName>
    </recommendedName>
</protein>
<dbReference type="Gene3D" id="3.80.10.10">
    <property type="entry name" value="Ribonuclease Inhibitor"/>
    <property type="match status" value="1"/>
</dbReference>
<evidence type="ECO:0000313" key="2">
    <source>
        <dbReference type="EMBL" id="THH10617.1"/>
    </source>
</evidence>
<gene>
    <name evidence="2" type="ORF">EW145_g1199</name>
</gene>